<dbReference type="Gene3D" id="3.30.420.240">
    <property type="match status" value="1"/>
</dbReference>
<evidence type="ECO:0000259" key="2">
    <source>
        <dbReference type="Pfam" id="PF17289"/>
    </source>
</evidence>
<dbReference type="EMBL" id="LMAR01000049">
    <property type="protein sequence ID" value="KQK29397.1"/>
    <property type="molecule type" value="Genomic_DNA"/>
</dbReference>
<proteinExistence type="predicted"/>
<accession>A0A0Q3I3V1</accession>
<evidence type="ECO:0000256" key="1">
    <source>
        <dbReference type="ARBA" id="ARBA00022612"/>
    </source>
</evidence>
<sequence length="478" mass="54342">MIDQALFTAILRRDLASFIEQSFVALEPGTAYQHNWHIEAIAYQLMRVWSGECKRLIINVPPRSAKSICVTIAFTAWLMGHDPRKRIMAISYAQELSLTHAAAFRSVVTSDWYRRAFPDFAIKANRGQEIRTTEHGYRYASSIGGSVLGRGADLIVIDDPINGLEAALSAAARRRVQAFYDGTLYSRLNDRKNGAIVIVMQRLHEDDLVGHVLEKEDWEVLSIPAIAPNDCCYRIGQGREAIYRRRQGEIMHVGRDSFADLEAIKRNLGALNFSAQYQQNPLPAEGQIIKRDWLHYYDERPAEFDLKVASWDTASTQADHSDWSVGMVWGAVGQTYYLIDLVRGRWEAPELRRKMIDLSGKHAVDATLVEDTELGRALSQDLRRTGTLHPLLQQSRIDKRARLMAQAARFEAGQVFLPRKASWLADYLGELLAFPLARNDDQVDATSQALKYLTARTPIIRERPQRIMRPQRRVRPQG</sequence>
<organism evidence="3 4">
    <name type="scientific">Bosea thiooxidans</name>
    <dbReference type="NCBI Taxonomy" id="53254"/>
    <lineage>
        <taxon>Bacteria</taxon>
        <taxon>Pseudomonadati</taxon>
        <taxon>Pseudomonadota</taxon>
        <taxon>Alphaproteobacteria</taxon>
        <taxon>Hyphomicrobiales</taxon>
        <taxon>Boseaceae</taxon>
        <taxon>Bosea</taxon>
    </lineage>
</organism>
<dbReference type="InterPro" id="IPR006517">
    <property type="entry name" value="Phage_terminase_lsu-like_C"/>
</dbReference>
<dbReference type="NCBIfam" id="TIGR01630">
    <property type="entry name" value="psiM2_ORF9"/>
    <property type="match status" value="1"/>
</dbReference>
<dbReference type="RefSeq" id="WP_055729228.1">
    <property type="nucleotide sequence ID" value="NZ_LMAR01000049.1"/>
</dbReference>
<dbReference type="InterPro" id="IPR035421">
    <property type="entry name" value="Terminase_6C"/>
</dbReference>
<dbReference type="Pfam" id="PF17289">
    <property type="entry name" value="Terminase_6C"/>
    <property type="match status" value="1"/>
</dbReference>
<reference evidence="3 4" key="1">
    <citation type="submission" date="2015-10" db="EMBL/GenBank/DDBJ databases">
        <title>Draft genome of Bosea thiooxidans.</title>
        <authorList>
            <person name="Wang X."/>
        </authorList>
    </citation>
    <scope>NUCLEOTIDE SEQUENCE [LARGE SCALE GENOMIC DNA]</scope>
    <source>
        <strain evidence="3 4">CGMCC 9174</strain>
    </source>
</reference>
<protein>
    <recommendedName>
        <fullName evidence="2">Terminase large subunit gp17-like C-terminal domain-containing protein</fullName>
    </recommendedName>
</protein>
<keyword evidence="1" id="KW-1188">Viral release from host cell</keyword>
<evidence type="ECO:0000313" key="4">
    <source>
        <dbReference type="Proteomes" id="UP000051562"/>
    </source>
</evidence>
<name>A0A0Q3I3V1_9HYPH</name>
<evidence type="ECO:0000313" key="3">
    <source>
        <dbReference type="EMBL" id="KQK29397.1"/>
    </source>
</evidence>
<dbReference type="Proteomes" id="UP000051562">
    <property type="component" value="Unassembled WGS sequence"/>
</dbReference>
<dbReference type="STRING" id="53254.SAMN05660750_02533"/>
<keyword evidence="4" id="KW-1185">Reference proteome</keyword>
<feature type="domain" description="Terminase large subunit gp17-like C-terminal" evidence="2">
    <location>
        <begin position="310"/>
        <end position="451"/>
    </location>
</feature>
<comment type="caution">
    <text evidence="3">The sequence shown here is derived from an EMBL/GenBank/DDBJ whole genome shotgun (WGS) entry which is preliminary data.</text>
</comment>
<dbReference type="AlphaFoldDB" id="A0A0Q3I3V1"/>
<gene>
    <name evidence="3" type="ORF">ARD30_17575</name>
</gene>